<dbReference type="OrthoDB" id="979653at2"/>
<proteinExistence type="predicted"/>
<gene>
    <name evidence="1" type="ORF">SAMN04488109_2391</name>
</gene>
<accession>A0A1M5NK83</accession>
<reference evidence="1 2" key="1">
    <citation type="submission" date="2016-11" db="EMBL/GenBank/DDBJ databases">
        <authorList>
            <person name="Jaros S."/>
            <person name="Januszkiewicz K."/>
            <person name="Wedrychowicz H."/>
        </authorList>
    </citation>
    <scope>NUCLEOTIDE SEQUENCE [LARGE SCALE GENOMIC DNA]</scope>
    <source>
        <strain evidence="1 2">DSM 24574</strain>
    </source>
</reference>
<name>A0A1M5NK83_9BACT</name>
<dbReference type="EMBL" id="FQWQ01000001">
    <property type="protein sequence ID" value="SHG89996.1"/>
    <property type="molecule type" value="Genomic_DNA"/>
</dbReference>
<dbReference type="RefSeq" id="WP_073135113.1">
    <property type="nucleotide sequence ID" value="NZ_FQWQ01000001.1"/>
</dbReference>
<organism evidence="1 2">
    <name type="scientific">Chryseolinea serpens</name>
    <dbReference type="NCBI Taxonomy" id="947013"/>
    <lineage>
        <taxon>Bacteria</taxon>
        <taxon>Pseudomonadati</taxon>
        <taxon>Bacteroidota</taxon>
        <taxon>Cytophagia</taxon>
        <taxon>Cytophagales</taxon>
        <taxon>Fulvivirgaceae</taxon>
        <taxon>Chryseolinea</taxon>
    </lineage>
</organism>
<sequence>MLRKFFPRDKNYILEEAQLSLETTLLHYLVDFVKVEYLMRCNPLGLADDTSKKIQSHHATQFEHLHEFYLNLAGLFRFKYYSDNQLEFLFDGRDDSRKYQEEWSVMFKRWIKEFCKHENFTRAVLELTVFYPDDYTPQMAGMRLSAFITKFFEVKIDPQKGIIKKSVA</sequence>
<dbReference type="AlphaFoldDB" id="A0A1M5NK83"/>
<evidence type="ECO:0000313" key="1">
    <source>
        <dbReference type="EMBL" id="SHG89996.1"/>
    </source>
</evidence>
<protein>
    <submittedName>
        <fullName evidence="1">Uncharacterized protein</fullName>
    </submittedName>
</protein>
<evidence type="ECO:0000313" key="2">
    <source>
        <dbReference type="Proteomes" id="UP000184212"/>
    </source>
</evidence>
<dbReference type="Proteomes" id="UP000184212">
    <property type="component" value="Unassembled WGS sequence"/>
</dbReference>
<keyword evidence="2" id="KW-1185">Reference proteome</keyword>